<dbReference type="STRING" id="1471761.B0W44_06090"/>
<dbReference type="InterPro" id="IPR036111">
    <property type="entry name" value="Mal/L-sulfo/L-lacto_DH-like_sf"/>
</dbReference>
<reference evidence="3 4" key="1">
    <citation type="journal article" date="2015" name="Int. J. Syst. Evol. Microbiol.">
        <title>Novibacillus thermophilus gen. nov., sp. nov., a Gram-staining-negative and moderately thermophilic member of the family Thermoactinomycetaceae.</title>
        <authorList>
            <person name="Yang G."/>
            <person name="Chen J."/>
            <person name="Zhou S."/>
        </authorList>
    </citation>
    <scope>NUCLEOTIDE SEQUENCE [LARGE SCALE GENOMIC DNA]</scope>
    <source>
        <strain evidence="3 4">SG-1</strain>
    </source>
</reference>
<sequence>MARQTRTVSAEELTALAVEILTQAGMNEADAVTSAKALVQANLEGADSHGISRLPVYVKCLKSGRINPTPDIRISHTGAVITVDGDNGLGMVTSMRALEAAVPVAKELGIAAIAIKHSNHFGAASYYCRQMCEHGLATVAFTNSPKGIPPWGGRQAYFGTNPIAFGFPYKDEPILVDLSSSVVARGKIILAAKSGEPIPEGWAIDKDGRATTSAEAALKGAVLPMAGPKGYAVALAVEMMAGILTGAAFGPHVGWIYDDETEPANVGHFFILVDIQKFMDMKQYEQRVEKMKEEVKGVPLAEGFDEILIPGERKRRSETVRRREGIPLSEEVWKELNKLLKGK</sequence>
<evidence type="ECO:0000313" key="4">
    <source>
        <dbReference type="Proteomes" id="UP000188603"/>
    </source>
</evidence>
<dbReference type="GO" id="GO:0016491">
    <property type="term" value="F:oxidoreductase activity"/>
    <property type="evidence" value="ECO:0007669"/>
    <property type="project" value="UniProtKB-KW"/>
</dbReference>
<dbReference type="SUPFAM" id="SSF89733">
    <property type="entry name" value="L-sulfolactate dehydrogenase-like"/>
    <property type="match status" value="1"/>
</dbReference>
<keyword evidence="4" id="KW-1185">Reference proteome</keyword>
<dbReference type="Proteomes" id="UP000188603">
    <property type="component" value="Chromosome"/>
</dbReference>
<comment type="similarity">
    <text evidence="1">Belongs to the LDH2/MDH2 oxidoreductase family.</text>
</comment>
<dbReference type="KEGG" id="ntr:B0W44_06090"/>
<dbReference type="InterPro" id="IPR043143">
    <property type="entry name" value="Mal/L-sulf/L-lact_DH-like_NADP"/>
</dbReference>
<proteinExistence type="inferred from homology"/>
<dbReference type="InterPro" id="IPR003767">
    <property type="entry name" value="Malate/L-lactate_DH-like"/>
</dbReference>
<evidence type="ECO:0000256" key="1">
    <source>
        <dbReference type="ARBA" id="ARBA00006056"/>
    </source>
</evidence>
<dbReference type="InterPro" id="IPR043144">
    <property type="entry name" value="Mal/L-sulf/L-lact_DH-like_ah"/>
</dbReference>
<organism evidence="3 4">
    <name type="scientific">Novibacillus thermophilus</name>
    <dbReference type="NCBI Taxonomy" id="1471761"/>
    <lineage>
        <taxon>Bacteria</taxon>
        <taxon>Bacillati</taxon>
        <taxon>Bacillota</taxon>
        <taxon>Bacilli</taxon>
        <taxon>Bacillales</taxon>
        <taxon>Thermoactinomycetaceae</taxon>
        <taxon>Novibacillus</taxon>
    </lineage>
</organism>
<gene>
    <name evidence="3" type="ORF">B0W44_06090</name>
</gene>
<protein>
    <submittedName>
        <fullName evidence="3">Lactate dehydrogenase</fullName>
    </submittedName>
</protein>
<dbReference type="AlphaFoldDB" id="A0A1U9KBL8"/>
<dbReference type="OrthoDB" id="9769447at2"/>
<dbReference type="Gene3D" id="1.10.1530.10">
    <property type="match status" value="1"/>
</dbReference>
<dbReference type="PANTHER" id="PTHR11091">
    <property type="entry name" value="OXIDOREDUCTASE-RELATED"/>
    <property type="match status" value="1"/>
</dbReference>
<evidence type="ECO:0000313" key="3">
    <source>
        <dbReference type="EMBL" id="AQS57422.1"/>
    </source>
</evidence>
<dbReference type="Gene3D" id="3.30.1370.60">
    <property type="entry name" value="Hypothetical oxidoreductase yiak, domain 2"/>
    <property type="match status" value="1"/>
</dbReference>
<keyword evidence="2" id="KW-0560">Oxidoreductase</keyword>
<dbReference type="PANTHER" id="PTHR11091:SF0">
    <property type="entry name" value="MALATE DEHYDROGENASE"/>
    <property type="match status" value="1"/>
</dbReference>
<evidence type="ECO:0000256" key="2">
    <source>
        <dbReference type="ARBA" id="ARBA00023002"/>
    </source>
</evidence>
<dbReference type="EMBL" id="CP019699">
    <property type="protein sequence ID" value="AQS57422.1"/>
    <property type="molecule type" value="Genomic_DNA"/>
</dbReference>
<dbReference type="Pfam" id="PF02615">
    <property type="entry name" value="Ldh_2"/>
    <property type="match status" value="1"/>
</dbReference>
<dbReference type="RefSeq" id="WP_077721273.1">
    <property type="nucleotide sequence ID" value="NZ_CP019699.1"/>
</dbReference>
<accession>A0A1U9KBL8</accession>
<name>A0A1U9KBL8_9BACL</name>